<dbReference type="PANTHER" id="PTHR30146">
    <property type="entry name" value="LACI-RELATED TRANSCRIPTIONAL REPRESSOR"/>
    <property type="match status" value="1"/>
</dbReference>
<evidence type="ECO:0000256" key="3">
    <source>
        <dbReference type="ARBA" id="ARBA00023163"/>
    </source>
</evidence>
<dbReference type="Gene3D" id="1.10.260.40">
    <property type="entry name" value="lambda repressor-like DNA-binding domains"/>
    <property type="match status" value="1"/>
</dbReference>
<dbReference type="EMBL" id="CP065647">
    <property type="protein sequence ID" value="QPR71349.1"/>
    <property type="molecule type" value="Genomic_DNA"/>
</dbReference>
<dbReference type="SUPFAM" id="SSF47413">
    <property type="entry name" value="lambda repressor-like DNA-binding domains"/>
    <property type="match status" value="1"/>
</dbReference>
<evidence type="ECO:0000259" key="4">
    <source>
        <dbReference type="PROSITE" id="PS50932"/>
    </source>
</evidence>
<dbReference type="PROSITE" id="PS50932">
    <property type="entry name" value="HTH_LACI_2"/>
    <property type="match status" value="1"/>
</dbReference>
<gene>
    <name evidence="6" type="ORF">CHCC16736_3863</name>
    <name evidence="5" type="ORF">I6G80_16085</name>
</gene>
<keyword evidence="1" id="KW-0805">Transcription regulation</keyword>
<evidence type="ECO:0000313" key="7">
    <source>
        <dbReference type="Proteomes" id="UP000435910"/>
    </source>
</evidence>
<organism evidence="6 7">
    <name type="scientific">Bacillus licheniformis</name>
    <dbReference type="NCBI Taxonomy" id="1402"/>
    <lineage>
        <taxon>Bacteria</taxon>
        <taxon>Bacillati</taxon>
        <taxon>Bacillota</taxon>
        <taxon>Bacilli</taxon>
        <taxon>Bacillales</taxon>
        <taxon>Bacillaceae</taxon>
        <taxon>Bacillus</taxon>
    </lineage>
</organism>
<dbReference type="PANTHER" id="PTHR30146:SF149">
    <property type="entry name" value="HTH-TYPE TRANSCRIPTIONAL REGULATOR EBGR"/>
    <property type="match status" value="1"/>
</dbReference>
<sequence>MTVTIKDIANASGVSYSTVSKALRNSPLVKPDTKKKVLQVAEQLGYSPNFAARSLASKKSQTIGLVWPTIERIALSALVTKINEVVEKNNYSMILSVNRAKEAVDLFKSFRVDGIMIFEEGGETQLSDDTGLTIPILSYGVSGEHTHPIIDVNHKKAIYKAVAYLYQLGHKNISYVGDLSPADKRQVEKSKGFEEVMMEAGLKLSRNSILNTNGLSWYNGYTAAKKLLQQTPKPTAIISGSYDISVGILRAVKEQQLSIPEDLSLISYDNIPQMASLETPLTSVGVPIDQLAHKMVDSLLSLIREPGSIPLTQKMDPELNVRMSCASPAVLGEENK</sequence>
<evidence type="ECO:0000256" key="1">
    <source>
        <dbReference type="ARBA" id="ARBA00023015"/>
    </source>
</evidence>
<evidence type="ECO:0000256" key="2">
    <source>
        <dbReference type="ARBA" id="ARBA00023125"/>
    </source>
</evidence>
<dbReference type="CDD" id="cd01392">
    <property type="entry name" value="HTH_LacI"/>
    <property type="match status" value="1"/>
</dbReference>
<dbReference type="InterPro" id="IPR010982">
    <property type="entry name" value="Lambda_DNA-bd_dom_sf"/>
</dbReference>
<keyword evidence="3" id="KW-0804">Transcription</keyword>
<reference evidence="5 8" key="2">
    <citation type="submission" date="2020-12" db="EMBL/GenBank/DDBJ databases">
        <title>FDA dAtabase for Regulatory Grade micrObial Sequences (FDA-ARGOS): Supporting development and validation of Infectious Disease Dx tests.</title>
        <authorList>
            <person name="Nelson B."/>
            <person name="Plummer A."/>
            <person name="Tallon L."/>
            <person name="Sadzewicz L."/>
            <person name="Zhao X."/>
            <person name="Boylan J."/>
            <person name="Ott S."/>
            <person name="Bowen H."/>
            <person name="Vavikolanu K."/>
            <person name="Mehta A."/>
            <person name="Aluvathingal J."/>
            <person name="Nadendla S."/>
            <person name="Myers T."/>
            <person name="Yan Y."/>
            <person name="Sichtig H."/>
        </authorList>
    </citation>
    <scope>NUCLEOTIDE SEQUENCE [LARGE SCALE GENOMIC DNA]</scope>
    <source>
        <strain evidence="5 8">FDAARGOS_923</strain>
    </source>
</reference>
<dbReference type="Proteomes" id="UP000595038">
    <property type="component" value="Chromosome"/>
</dbReference>
<evidence type="ECO:0000313" key="6">
    <source>
        <dbReference type="EMBL" id="TWL22394.1"/>
    </source>
</evidence>
<dbReference type="GO" id="GO:0003700">
    <property type="term" value="F:DNA-binding transcription factor activity"/>
    <property type="evidence" value="ECO:0007669"/>
    <property type="project" value="TreeGrafter"/>
</dbReference>
<dbReference type="SUPFAM" id="SSF53822">
    <property type="entry name" value="Periplasmic binding protein-like I"/>
    <property type="match status" value="1"/>
</dbReference>
<dbReference type="SMART" id="SM00354">
    <property type="entry name" value="HTH_LACI"/>
    <property type="match status" value="1"/>
</dbReference>
<dbReference type="RefSeq" id="WP_003182409.1">
    <property type="nucleotide sequence ID" value="NZ_BEXU01000039.1"/>
</dbReference>
<dbReference type="SMR" id="A0A1Y0YFT3"/>
<proteinExistence type="predicted"/>
<dbReference type="InterPro" id="IPR000843">
    <property type="entry name" value="HTH_LacI"/>
</dbReference>
<dbReference type="OMA" id="ALHLMIV"/>
<dbReference type="AlphaFoldDB" id="A0A1Y0YFT3"/>
<dbReference type="EMBL" id="NILC01000029">
    <property type="protein sequence ID" value="TWL22394.1"/>
    <property type="molecule type" value="Genomic_DNA"/>
</dbReference>
<feature type="domain" description="HTH lacI-type" evidence="4">
    <location>
        <begin position="3"/>
        <end position="57"/>
    </location>
</feature>
<dbReference type="InterPro" id="IPR028082">
    <property type="entry name" value="Peripla_BP_I"/>
</dbReference>
<keyword evidence="2 5" id="KW-0238">DNA-binding</keyword>
<dbReference type="Pfam" id="PF13377">
    <property type="entry name" value="Peripla_BP_3"/>
    <property type="match status" value="1"/>
</dbReference>
<name>A0A1Y0YFT3_BACLI</name>
<reference evidence="6 7" key="1">
    <citation type="submission" date="2019-06" db="EMBL/GenBank/DDBJ databases">
        <title>Genome sequence analysis of &gt;100 Bacillus licheniformis strains suggests intrinsic resistance to this species.</title>
        <authorList>
            <person name="Wels M."/>
            <person name="Siezen R.J."/>
            <person name="Johansen E."/>
            <person name="Stuer-Lauridsen B."/>
            <person name="Bjerre K."/>
            <person name="Nielsen B.K.K."/>
        </authorList>
    </citation>
    <scope>NUCLEOTIDE SEQUENCE [LARGE SCALE GENOMIC DNA]</scope>
    <source>
        <strain evidence="6 7">BAC-16736</strain>
    </source>
</reference>
<dbReference type="Pfam" id="PF00356">
    <property type="entry name" value="LacI"/>
    <property type="match status" value="1"/>
</dbReference>
<dbReference type="Proteomes" id="UP000435910">
    <property type="component" value="Unassembled WGS sequence"/>
</dbReference>
<evidence type="ECO:0000313" key="5">
    <source>
        <dbReference type="EMBL" id="QPR71349.1"/>
    </source>
</evidence>
<dbReference type="PROSITE" id="PS00356">
    <property type="entry name" value="HTH_LACI_1"/>
    <property type="match status" value="1"/>
</dbReference>
<protein>
    <submittedName>
        <fullName evidence="6">Catabolite control protein A</fullName>
    </submittedName>
    <submittedName>
        <fullName evidence="5">LacI family DNA-binding transcriptional regulator</fullName>
    </submittedName>
</protein>
<evidence type="ECO:0000313" key="8">
    <source>
        <dbReference type="Proteomes" id="UP000595038"/>
    </source>
</evidence>
<dbReference type="GeneID" id="92861287"/>
<dbReference type="Gene3D" id="3.40.50.2300">
    <property type="match status" value="2"/>
</dbReference>
<accession>A0A1Y0YFT3</accession>
<dbReference type="GO" id="GO:0000976">
    <property type="term" value="F:transcription cis-regulatory region binding"/>
    <property type="evidence" value="ECO:0007669"/>
    <property type="project" value="TreeGrafter"/>
</dbReference>
<dbReference type="InterPro" id="IPR046335">
    <property type="entry name" value="LacI/GalR-like_sensor"/>
</dbReference>